<dbReference type="Pfam" id="PF00145">
    <property type="entry name" value="DNA_methylase"/>
    <property type="match status" value="1"/>
</dbReference>
<evidence type="ECO:0000313" key="5">
    <source>
        <dbReference type="EMBL" id="OUS48319.1"/>
    </source>
</evidence>
<reference evidence="5" key="1">
    <citation type="submission" date="2017-04" db="EMBL/GenBank/DDBJ databases">
        <title>Population genomics of picophytoplankton unveils novel chromosome hypervariability.</title>
        <authorList>
            <consortium name="DOE Joint Genome Institute"/>
            <person name="Blanc-Mathieu R."/>
            <person name="Krasovec M."/>
            <person name="Hebrard M."/>
            <person name="Yau S."/>
            <person name="Desgranges E."/>
            <person name="Martin J."/>
            <person name="Schackwitz W."/>
            <person name="Kuo A."/>
            <person name="Salin G."/>
            <person name="Donnadieu C."/>
            <person name="Desdevises Y."/>
            <person name="Sanchez-Ferandin S."/>
            <person name="Moreau H."/>
            <person name="Rivals E."/>
            <person name="Grigoriev I.V."/>
            <person name="Grimsley N."/>
            <person name="Eyre-Walker A."/>
            <person name="Piganeau G."/>
        </authorList>
    </citation>
    <scope>NUCLEOTIDE SEQUENCE [LARGE SCALE GENOMIC DNA]</scope>
    <source>
        <strain evidence="5">RCC 1115</strain>
    </source>
</reference>
<dbReference type="GO" id="GO:0008168">
    <property type="term" value="F:methyltransferase activity"/>
    <property type="evidence" value="ECO:0007669"/>
    <property type="project" value="UniProtKB-KW"/>
</dbReference>
<dbReference type="InterPro" id="IPR050750">
    <property type="entry name" value="C5-MTase"/>
</dbReference>
<dbReference type="Proteomes" id="UP000195557">
    <property type="component" value="Unassembled WGS sequence"/>
</dbReference>
<dbReference type="PANTHER" id="PTHR46098">
    <property type="entry name" value="TRNA (CYTOSINE(38)-C(5))-METHYLTRANSFERASE"/>
    <property type="match status" value="1"/>
</dbReference>
<dbReference type="PRINTS" id="PR00105">
    <property type="entry name" value="C5METTRFRASE"/>
</dbReference>
<feature type="active site" evidence="4">
    <location>
        <position position="93"/>
    </location>
</feature>
<dbReference type="GO" id="GO:0032259">
    <property type="term" value="P:methylation"/>
    <property type="evidence" value="ECO:0007669"/>
    <property type="project" value="UniProtKB-KW"/>
</dbReference>
<dbReference type="EMBL" id="KZ155774">
    <property type="protein sequence ID" value="OUS48319.1"/>
    <property type="molecule type" value="Genomic_DNA"/>
</dbReference>
<keyword evidence="1 4" id="KW-0489">Methyltransferase</keyword>
<comment type="similarity">
    <text evidence="4">Belongs to the class I-like SAM-binding methyltransferase superfamily. C5-methyltransferase family.</text>
</comment>
<dbReference type="InterPro" id="IPR001525">
    <property type="entry name" value="C5_MeTfrase"/>
</dbReference>
<protein>
    <submittedName>
        <fullName evidence="5">Putative DNA methyltransferase</fullName>
    </submittedName>
</protein>
<dbReference type="PROSITE" id="PS51679">
    <property type="entry name" value="SAM_MT_C5"/>
    <property type="match status" value="1"/>
</dbReference>
<dbReference type="InterPro" id="IPR029063">
    <property type="entry name" value="SAM-dependent_MTases_sf"/>
</dbReference>
<dbReference type="eggNOG" id="KOG0919">
    <property type="taxonomic scope" value="Eukaryota"/>
</dbReference>
<gene>
    <name evidence="5" type="ORF">BE221DRAFT_68919</name>
</gene>
<evidence type="ECO:0000256" key="4">
    <source>
        <dbReference type="PROSITE-ProRule" id="PRU01016"/>
    </source>
</evidence>
<dbReference type="SUPFAM" id="SSF53335">
    <property type="entry name" value="S-adenosyl-L-methionine-dependent methyltransferases"/>
    <property type="match status" value="1"/>
</dbReference>
<evidence type="ECO:0000256" key="3">
    <source>
        <dbReference type="ARBA" id="ARBA00022691"/>
    </source>
</evidence>
<proteinExistence type="inferred from homology"/>
<dbReference type="PANTHER" id="PTHR46098:SF1">
    <property type="entry name" value="TRNA (CYTOSINE(38)-C(5))-METHYLTRANSFERASE"/>
    <property type="match status" value="1"/>
</dbReference>
<organism evidence="5">
    <name type="scientific">Ostreococcus tauri</name>
    <name type="common">Marine green alga</name>
    <dbReference type="NCBI Taxonomy" id="70448"/>
    <lineage>
        <taxon>Eukaryota</taxon>
        <taxon>Viridiplantae</taxon>
        <taxon>Chlorophyta</taxon>
        <taxon>Mamiellophyceae</taxon>
        <taxon>Mamiellales</taxon>
        <taxon>Bathycoccaceae</taxon>
        <taxon>Ostreococcus</taxon>
    </lineage>
</organism>
<dbReference type="Gene3D" id="3.40.50.150">
    <property type="entry name" value="Vaccinia Virus protein VP39"/>
    <property type="match status" value="1"/>
</dbReference>
<keyword evidence="2 4" id="KW-0808">Transferase</keyword>
<evidence type="ECO:0000256" key="1">
    <source>
        <dbReference type="ARBA" id="ARBA00022603"/>
    </source>
</evidence>
<dbReference type="AlphaFoldDB" id="A0A1Y5IFI1"/>
<accession>A0A1Y5IFI1</accession>
<evidence type="ECO:0000256" key="2">
    <source>
        <dbReference type="ARBA" id="ARBA00022679"/>
    </source>
</evidence>
<dbReference type="Gene3D" id="3.90.120.10">
    <property type="entry name" value="DNA Methylase, subunit A, domain 2"/>
    <property type="match status" value="1"/>
</dbReference>
<name>A0A1Y5IFI1_OSTTA</name>
<dbReference type="GO" id="GO:0005634">
    <property type="term" value="C:nucleus"/>
    <property type="evidence" value="ECO:0007669"/>
    <property type="project" value="TreeGrafter"/>
</dbReference>
<sequence>MKRTRATMAARDDDTGVVGVAEMYCGIGVMSLAMRWVRRVRARTVVAYDLNPNACDAYARNHGTRPLAKNLAGVSMEALGKIGAEAWLMSPPCQPFTRQGKRLDVEDGRADSFSRLVEETTKLSVEKRPRYVFVENVVGFETSKMRELLIEKLREMEFHVQEFILTPTMFGVPYSRPRYFLCARTTRAFRDAVDDIRRAPPPCELSHKRHWIPKYDETMDADVDVAPLSRFLDSENSDIWRENALRQGDIDRAKGCIDIVSSSDTTCNCFTKSYFKYVKGTGSVVANRLVDKSTWDGRTGEGEDDVRLRYFTVDEVMRLHSIPSDFEWPEELSKRQRYTLLGNSMSVACVAPLLEYLFDDDASLLVTAPSLRRRLVHLPSTSWTCPYSCRRPSFRSSCAWETAVDYNAHGYAYSDHRRRSWWGT</sequence>
<keyword evidence="3 4" id="KW-0949">S-adenosyl-L-methionine</keyword>